<keyword evidence="1" id="KW-0378">Hydrolase</keyword>
<name>A0AA45C9B9_9BACT</name>
<dbReference type="AlphaFoldDB" id="A0AA45C9B9"/>
<protein>
    <submittedName>
        <fullName evidence="4">Acetyl esterase/lipase</fullName>
    </submittedName>
</protein>
<dbReference type="GO" id="GO:0016787">
    <property type="term" value="F:hydrolase activity"/>
    <property type="evidence" value="ECO:0007669"/>
    <property type="project" value="UniProtKB-KW"/>
</dbReference>
<evidence type="ECO:0000256" key="1">
    <source>
        <dbReference type="ARBA" id="ARBA00022801"/>
    </source>
</evidence>
<evidence type="ECO:0000256" key="2">
    <source>
        <dbReference type="SAM" id="Phobius"/>
    </source>
</evidence>
<keyword evidence="5" id="KW-1185">Reference proteome</keyword>
<dbReference type="Gene3D" id="3.40.50.1820">
    <property type="entry name" value="alpha/beta hydrolase"/>
    <property type="match status" value="1"/>
</dbReference>
<dbReference type="InterPro" id="IPR029058">
    <property type="entry name" value="AB_hydrolase_fold"/>
</dbReference>
<organism evidence="4 5">
    <name type="scientific">Oceanotoga teriensis</name>
    <dbReference type="NCBI Taxonomy" id="515440"/>
    <lineage>
        <taxon>Bacteria</taxon>
        <taxon>Thermotogati</taxon>
        <taxon>Thermotogota</taxon>
        <taxon>Thermotogae</taxon>
        <taxon>Petrotogales</taxon>
        <taxon>Petrotogaceae</taxon>
        <taxon>Oceanotoga</taxon>
    </lineage>
</organism>
<dbReference type="Pfam" id="PF20434">
    <property type="entry name" value="BD-FAE"/>
    <property type="match status" value="1"/>
</dbReference>
<dbReference type="Proteomes" id="UP000245921">
    <property type="component" value="Unassembled WGS sequence"/>
</dbReference>
<evidence type="ECO:0000313" key="4">
    <source>
        <dbReference type="EMBL" id="PWJ96651.1"/>
    </source>
</evidence>
<reference evidence="4 5" key="1">
    <citation type="submission" date="2018-05" db="EMBL/GenBank/DDBJ databases">
        <title>Genomic Encyclopedia of Type Strains, Phase IV (KMG-IV): sequencing the most valuable type-strain genomes for metagenomic binning, comparative biology and taxonomic classification.</title>
        <authorList>
            <person name="Goeker M."/>
        </authorList>
    </citation>
    <scope>NUCLEOTIDE SEQUENCE [LARGE SCALE GENOMIC DNA]</scope>
    <source>
        <strain evidence="4 5">DSM 24906</strain>
    </source>
</reference>
<gene>
    <name evidence="4" type="ORF">C7380_101225</name>
</gene>
<feature type="transmembrane region" description="Helical" evidence="2">
    <location>
        <begin position="171"/>
        <end position="193"/>
    </location>
</feature>
<dbReference type="SUPFAM" id="SSF53474">
    <property type="entry name" value="alpha/beta-Hydrolases"/>
    <property type="match status" value="1"/>
</dbReference>
<comment type="caution">
    <text evidence="4">The sequence shown here is derived from an EMBL/GenBank/DDBJ whole genome shotgun (WGS) entry which is preliminary data.</text>
</comment>
<accession>A0AA45C9B9</accession>
<proteinExistence type="predicted"/>
<feature type="domain" description="BD-FAE-like" evidence="3">
    <location>
        <begin position="83"/>
        <end position="281"/>
    </location>
</feature>
<evidence type="ECO:0000259" key="3">
    <source>
        <dbReference type="Pfam" id="PF20434"/>
    </source>
</evidence>
<feature type="transmembrane region" description="Helical" evidence="2">
    <location>
        <begin position="21"/>
        <end position="51"/>
    </location>
</feature>
<dbReference type="PANTHER" id="PTHR48081">
    <property type="entry name" value="AB HYDROLASE SUPERFAMILY PROTEIN C4A8.06C"/>
    <property type="match status" value="1"/>
</dbReference>
<dbReference type="EMBL" id="QGGI01000001">
    <property type="protein sequence ID" value="PWJ96651.1"/>
    <property type="molecule type" value="Genomic_DNA"/>
</dbReference>
<dbReference type="InterPro" id="IPR050300">
    <property type="entry name" value="GDXG_lipolytic_enzyme"/>
</dbReference>
<keyword evidence="2" id="KW-0472">Membrane</keyword>
<evidence type="ECO:0000313" key="5">
    <source>
        <dbReference type="Proteomes" id="UP000245921"/>
    </source>
</evidence>
<dbReference type="RefSeq" id="WP_109603639.1">
    <property type="nucleotide sequence ID" value="NZ_JAMHJO010000001.1"/>
</dbReference>
<keyword evidence="2" id="KW-0812">Transmembrane</keyword>
<dbReference type="InterPro" id="IPR049492">
    <property type="entry name" value="BD-FAE-like_dom"/>
</dbReference>
<sequence length="334" mass="39132">MKKKKSIKNFYIKSKKLIRRFYFSLLVVLSIFSSWIVLFYGFFVWIGIYIINILTSKLPLESNHYEGPSTYTYKIAEKNNLKLDIWYPKNFKPNYPVIFFSHGGGWISGFRNQPNNVSWCKYLASQGFAIVSVDYRFGFSNKMMDILSDYSDALDFIRSNSKELRLNTKKITLMGLSAGGHLALLYSSFYSFLKNKEKMEGIKSVVAYYTPTDLTDLLDKENKSLFAKFSVITTMKGTNKDKEDEYIYFSPMHWFSKNMVPVLFVHGKEDEVVPFNSSVKSIRKLKEYNVPFEFLVHKNGGHTFEFQLKDFQTIKIINKTTSFIKRMNENEKKY</sequence>
<keyword evidence="2" id="KW-1133">Transmembrane helix</keyword>